<keyword evidence="1" id="KW-1133">Transmembrane helix</keyword>
<organism evidence="2 3">
    <name type="scientific">Xylanibacter muris</name>
    <dbReference type="NCBI Taxonomy" id="2736290"/>
    <lineage>
        <taxon>Bacteria</taxon>
        <taxon>Pseudomonadati</taxon>
        <taxon>Bacteroidota</taxon>
        <taxon>Bacteroidia</taxon>
        <taxon>Bacteroidales</taxon>
        <taxon>Prevotellaceae</taxon>
        <taxon>Xylanibacter</taxon>
    </lineage>
</organism>
<keyword evidence="1" id="KW-0472">Membrane</keyword>
<name>A0ABX2AKH2_9BACT</name>
<reference evidence="2 3" key="1">
    <citation type="submission" date="2020-05" db="EMBL/GenBank/DDBJ databases">
        <title>Distinct polysaccharide utilization as determinants for interspecies competition between intestinal Prevotella spp.</title>
        <authorList>
            <person name="Galvez E.J.C."/>
            <person name="Iljazovic A."/>
            <person name="Strowig T."/>
        </authorList>
    </citation>
    <scope>NUCLEOTIDE SEQUENCE [LARGE SCALE GENOMIC DNA]</scope>
    <source>
        <strain evidence="2 3">PMUR</strain>
    </source>
</reference>
<sequence>MEENKPTHWDMINQTSSDKNLMFVFLIVPVPIIYLFLTGRFPIIVAGLITAVICMTYIFVFLFFYTKKNGVGLYAKADVNVDDGKIEFVYSLLFGLKKLSYEYNIDELEGYYIAHDTVVPDDSSDEFVYADVAWLVKDKCLVHEIVDRYEDFDSFLSVLNLKCLGELEPKSISERGELIIDYD</sequence>
<dbReference type="RefSeq" id="WP_172274305.1">
    <property type="nucleotide sequence ID" value="NZ_CASGMU010000016.1"/>
</dbReference>
<feature type="transmembrane region" description="Helical" evidence="1">
    <location>
        <begin position="21"/>
        <end position="37"/>
    </location>
</feature>
<feature type="transmembrane region" description="Helical" evidence="1">
    <location>
        <begin position="43"/>
        <end position="66"/>
    </location>
</feature>
<proteinExistence type="predicted"/>
<keyword evidence="1" id="KW-0812">Transmembrane</keyword>
<evidence type="ECO:0000313" key="3">
    <source>
        <dbReference type="Proteomes" id="UP000714420"/>
    </source>
</evidence>
<accession>A0ABX2AKH2</accession>
<keyword evidence="3" id="KW-1185">Reference proteome</keyword>
<evidence type="ECO:0000256" key="1">
    <source>
        <dbReference type="SAM" id="Phobius"/>
    </source>
</evidence>
<comment type="caution">
    <text evidence="2">The sequence shown here is derived from an EMBL/GenBank/DDBJ whole genome shotgun (WGS) entry which is preliminary data.</text>
</comment>
<gene>
    <name evidence="2" type="ORF">HPS56_04080</name>
</gene>
<evidence type="ECO:0000313" key="2">
    <source>
        <dbReference type="EMBL" id="NPD91539.1"/>
    </source>
</evidence>
<dbReference type="EMBL" id="JABKKF010000003">
    <property type="protein sequence ID" value="NPD91539.1"/>
    <property type="molecule type" value="Genomic_DNA"/>
</dbReference>
<protein>
    <submittedName>
        <fullName evidence="2">Uncharacterized protein</fullName>
    </submittedName>
</protein>
<dbReference type="Proteomes" id="UP000714420">
    <property type="component" value="Unassembled WGS sequence"/>
</dbReference>